<keyword evidence="1" id="KW-0472">Membrane</keyword>
<evidence type="ECO:0000313" key="3">
    <source>
        <dbReference type="Proteomes" id="UP000176087"/>
    </source>
</evidence>
<gene>
    <name evidence="2" type="ORF">AN215_08275</name>
</gene>
<evidence type="ECO:0000313" key="2">
    <source>
        <dbReference type="EMBL" id="OEU89709.1"/>
    </source>
</evidence>
<name>A0A1E7JN54_9ACTN</name>
<reference evidence="2 3" key="1">
    <citation type="journal article" date="2016" name="Front. Microbiol.">
        <title>Comparative Genomics Analysis of Streptomyces Species Reveals Their Adaptation to the Marine Environment and Their Diversity at the Genomic Level.</title>
        <authorList>
            <person name="Tian X."/>
            <person name="Zhang Z."/>
            <person name="Yang T."/>
            <person name="Chen M."/>
            <person name="Li J."/>
            <person name="Chen F."/>
            <person name="Yang J."/>
            <person name="Li W."/>
            <person name="Zhang B."/>
            <person name="Zhang Z."/>
            <person name="Wu J."/>
            <person name="Zhang C."/>
            <person name="Long L."/>
            <person name="Xiao J."/>
        </authorList>
    </citation>
    <scope>NUCLEOTIDE SEQUENCE [LARGE SCALE GENOMIC DNA]</scope>
    <source>
        <strain evidence="2 3">SCSIO 10390</strain>
    </source>
</reference>
<feature type="transmembrane region" description="Helical" evidence="1">
    <location>
        <begin position="157"/>
        <end position="175"/>
    </location>
</feature>
<dbReference type="AlphaFoldDB" id="A0A1E7JN54"/>
<feature type="transmembrane region" description="Helical" evidence="1">
    <location>
        <begin position="62"/>
        <end position="83"/>
    </location>
</feature>
<feature type="transmembrane region" description="Helical" evidence="1">
    <location>
        <begin position="6"/>
        <end position="24"/>
    </location>
</feature>
<proteinExistence type="predicted"/>
<protein>
    <recommendedName>
        <fullName evidence="4">DUF5134 domain-containing protein</fullName>
    </recommendedName>
</protein>
<evidence type="ECO:0008006" key="4">
    <source>
        <dbReference type="Google" id="ProtNLM"/>
    </source>
</evidence>
<feature type="transmembrane region" description="Helical" evidence="1">
    <location>
        <begin position="36"/>
        <end position="56"/>
    </location>
</feature>
<dbReference type="Proteomes" id="UP000176087">
    <property type="component" value="Unassembled WGS sequence"/>
</dbReference>
<accession>A0A1E7JN54</accession>
<dbReference type="EMBL" id="LJGT01000038">
    <property type="protein sequence ID" value="OEU89709.1"/>
    <property type="molecule type" value="Genomic_DNA"/>
</dbReference>
<dbReference type="InterPro" id="IPR033458">
    <property type="entry name" value="DUF5134"/>
</dbReference>
<dbReference type="STRING" id="933944.AN215_08275"/>
<comment type="caution">
    <text evidence="2">The sequence shown here is derived from an EMBL/GenBank/DDBJ whole genome shotgun (WGS) entry which is preliminary data.</text>
</comment>
<dbReference type="Pfam" id="PF17197">
    <property type="entry name" value="DUF5134"/>
    <property type="match status" value="1"/>
</dbReference>
<sequence length="222" mass="22420">MISAPGLRLILTAALAVLAVYALWRAVRAPRLAGGVSHLLHAAMAVAMAVMCWPQGMDVPAVPQAVFFVAAALWFPVAAVAGGPGGTGRSRAQKVLAALPHTAVMAGMAWMLHAMDESMGASPHASGAAGHGASGGHHAAAPADLAAMSLHGSGQQTVSWILAAAFVALCLWWLARGFDAARSPAPVSARPAASSSAQQVPGDLLCHGVMALVMAVMFVLVA</sequence>
<feature type="transmembrane region" description="Helical" evidence="1">
    <location>
        <begin position="95"/>
        <end position="113"/>
    </location>
</feature>
<keyword evidence="1" id="KW-1133">Transmembrane helix</keyword>
<feature type="transmembrane region" description="Helical" evidence="1">
    <location>
        <begin position="204"/>
        <end position="221"/>
    </location>
</feature>
<organism evidence="2 3">
    <name type="scientific">Streptomyces abyssalis</name>
    <dbReference type="NCBI Taxonomy" id="933944"/>
    <lineage>
        <taxon>Bacteria</taxon>
        <taxon>Bacillati</taxon>
        <taxon>Actinomycetota</taxon>
        <taxon>Actinomycetes</taxon>
        <taxon>Kitasatosporales</taxon>
        <taxon>Streptomycetaceae</taxon>
        <taxon>Streptomyces</taxon>
    </lineage>
</organism>
<keyword evidence="1" id="KW-0812">Transmembrane</keyword>
<evidence type="ECO:0000256" key="1">
    <source>
        <dbReference type="SAM" id="Phobius"/>
    </source>
</evidence>
<dbReference type="RefSeq" id="WP_070013238.1">
    <property type="nucleotide sequence ID" value="NZ_LJGS01000044.1"/>
</dbReference>
<keyword evidence="3" id="KW-1185">Reference proteome</keyword>
<dbReference type="OrthoDB" id="4734452at2"/>